<protein>
    <submittedName>
        <fullName evidence="3">Phage tail protein</fullName>
    </submittedName>
</protein>
<organism evidence="3 4">
    <name type="scientific">Pseudomonas paralactis</name>
    <dbReference type="NCBI Taxonomy" id="1615673"/>
    <lineage>
        <taxon>Bacteria</taxon>
        <taxon>Pseudomonadati</taxon>
        <taxon>Pseudomonadota</taxon>
        <taxon>Gammaproteobacteria</taxon>
        <taxon>Pseudomonadales</taxon>
        <taxon>Pseudomonadaceae</taxon>
        <taxon>Pseudomonas</taxon>
    </lineage>
</organism>
<feature type="domain" description="Phage tail fibre protein N-terminal" evidence="2">
    <location>
        <begin position="6"/>
        <end position="153"/>
    </location>
</feature>
<evidence type="ECO:0000259" key="2">
    <source>
        <dbReference type="Pfam" id="PF12571"/>
    </source>
</evidence>
<dbReference type="Pfam" id="PF12571">
    <property type="entry name" value="Phage_tail_fib"/>
    <property type="match status" value="1"/>
</dbReference>
<evidence type="ECO:0000313" key="4">
    <source>
        <dbReference type="Proteomes" id="UP000607562"/>
    </source>
</evidence>
<comment type="caution">
    <text evidence="3">The sequence shown here is derived from an EMBL/GenBank/DDBJ whole genome shotgun (WGS) entry which is preliminary data.</text>
</comment>
<reference evidence="3 4" key="1">
    <citation type="submission" date="2020-12" db="EMBL/GenBank/DDBJ databases">
        <title>Comparative genomic insights into the epidemiology and virulence of plant pathogenic Pseudomonads from Turkey.</title>
        <authorList>
            <person name="Dillon M."/>
            <person name="Ruiz-Bedoya T."/>
            <person name="Bendalovic-Torma C."/>
            <person name="Guttman K.M."/>
            <person name="Kwak H."/>
            <person name="Middleton M.A."/>
            <person name="Wang P.W."/>
            <person name="Horuz S."/>
            <person name="Aysan Y."/>
            <person name="Guttman D.S."/>
        </authorList>
    </citation>
    <scope>NUCLEOTIDE SEQUENCE [LARGE SCALE GENOMIC DNA]</scope>
    <source>
        <strain evidence="3 4">Marul_2_1</strain>
    </source>
</reference>
<proteinExistence type="predicted"/>
<dbReference type="InterPro" id="IPR008979">
    <property type="entry name" value="Galactose-bd-like_sf"/>
</dbReference>
<accession>A0ABS0V619</accession>
<keyword evidence="4" id="KW-1185">Reference proteome</keyword>
<feature type="compositionally biased region" description="Polar residues" evidence="1">
    <location>
        <begin position="288"/>
        <end position="298"/>
    </location>
</feature>
<dbReference type="SUPFAM" id="SSF49785">
    <property type="entry name" value="Galactose-binding domain-like"/>
    <property type="match status" value="1"/>
</dbReference>
<evidence type="ECO:0000313" key="3">
    <source>
        <dbReference type="EMBL" id="MBI6635333.1"/>
    </source>
</evidence>
<evidence type="ECO:0000256" key="1">
    <source>
        <dbReference type="SAM" id="MobiDB-lite"/>
    </source>
</evidence>
<dbReference type="EMBL" id="JAEILM010000077">
    <property type="protein sequence ID" value="MBI6635333.1"/>
    <property type="molecule type" value="Genomic_DNA"/>
</dbReference>
<name>A0ABS0V619_9PSED</name>
<dbReference type="InterPro" id="IPR022225">
    <property type="entry name" value="Phage_tail_fibre_N"/>
</dbReference>
<sequence length="628" mass="68276">MVDETSQFFAILTAVGEDKQVKANSGLMSWKLTHMAVGDANDTNPIPDRLQKTLINERRRAPLNSLGPDPANPSTLVAEQIIPAEDGGFWVRELGLFDSDGDLVAVANCAPSYKSKLSQGSGRTQIVRMNFIVKSTANVVLMIDPSVVNATRKYVDESITTAINKLDFKQSVLVASTGPLVLAGIQAIDGFVAPAGSRVLVKDQAQAKDNGLYLVGAESWVRAVDADSSDKVTPGLLVTVERGTANADTVWQLITDGPIVVGTTPLTFQWAAGQNVPTPAVDDRSKRSANTESVRTQIESPKQAFPVHVYRKNRLINGAFQVWQRGKSGVIGKANGDPESAFGPDRWMIYSPKNAMCNWSQLPLEQDANINEAKFGLRLSRQGEGQGWNLSQRIENVETLAGGKVTVSFYMKTSVPHTCAVILRQNFGVNSTEPNVDVGTSVELTTVYKKYVVTLDLGAVVNKNKGVANDFLEVIFASWGTGAHYTDITNVQIETGSVATPYDYRTYQEEHRACLRYFEKSFLQDHPIKSNNGPSTCIATFTQAAAAQSSQSALRMDFREIKRVVPTLKLYSPGEQTSEVWAQSLGKPCTLTNIQSLWATGFALSCVPPSGSVPGYTLQIEWTADAEL</sequence>
<dbReference type="Proteomes" id="UP000607562">
    <property type="component" value="Unassembled WGS sequence"/>
</dbReference>
<dbReference type="InterPro" id="IPR051934">
    <property type="entry name" value="Phage_Tail_Fiber_Structural"/>
</dbReference>
<gene>
    <name evidence="3" type="ORF">YA0871_21975</name>
</gene>
<dbReference type="Gene3D" id="2.60.120.260">
    <property type="entry name" value="Galactose-binding domain-like"/>
    <property type="match status" value="1"/>
</dbReference>
<feature type="region of interest" description="Disordered" evidence="1">
    <location>
        <begin position="277"/>
        <end position="298"/>
    </location>
</feature>
<dbReference type="PANTHER" id="PTHR35191:SF1">
    <property type="entry name" value="PROPHAGE SIDE TAIL FIBER PROTEIN HOMOLOG STFQ-RELATED"/>
    <property type="match status" value="1"/>
</dbReference>
<dbReference type="PANTHER" id="PTHR35191">
    <property type="entry name" value="PROPHAGE SIDE TAIL FIBER PROTEIN HOMOLOG STFQ-RELATED"/>
    <property type="match status" value="1"/>
</dbReference>